<evidence type="ECO:0000256" key="1">
    <source>
        <dbReference type="ARBA" id="ARBA00022540"/>
    </source>
</evidence>
<gene>
    <name evidence="3" type="ORF">ENO04_05955</name>
</gene>
<dbReference type="PANTHER" id="PTHR10784">
    <property type="entry name" value="TRANSLATION INITIATION FACTOR 6"/>
    <property type="match status" value="1"/>
</dbReference>
<evidence type="ECO:0008006" key="4">
    <source>
        <dbReference type="Google" id="ProtNLM"/>
    </source>
</evidence>
<proteinExistence type="predicted"/>
<dbReference type="Gene3D" id="3.75.10.10">
    <property type="entry name" value="L-arginine/glycine Amidinotransferase, Chain A"/>
    <property type="match status" value="1"/>
</dbReference>
<comment type="caution">
    <text evidence="3">The sequence shown here is derived from an EMBL/GenBank/DDBJ whole genome shotgun (WGS) entry which is preliminary data.</text>
</comment>
<dbReference type="InterPro" id="IPR002769">
    <property type="entry name" value="eIF6"/>
</dbReference>
<dbReference type="SUPFAM" id="SSF55909">
    <property type="entry name" value="Pentein"/>
    <property type="match status" value="1"/>
</dbReference>
<name>A0A7C1E4N7_9CREN</name>
<protein>
    <recommendedName>
        <fullName evidence="4">Translation initiation factor IF-6</fullName>
    </recommendedName>
</protein>
<dbReference type="AlphaFoldDB" id="A0A7C1E4N7"/>
<dbReference type="GO" id="GO:0043022">
    <property type="term" value="F:ribosome binding"/>
    <property type="evidence" value="ECO:0007669"/>
    <property type="project" value="InterPro"/>
</dbReference>
<sequence>MLGVKVRRTELLNYKAIGSLIACNDKVALAHPLLKEEETKVVSETLDVAVSGATINEGIGLVKSGVLINNKGLLVGSNTTGPELMNIQALFL</sequence>
<evidence type="ECO:0000256" key="2">
    <source>
        <dbReference type="ARBA" id="ARBA00022917"/>
    </source>
</evidence>
<dbReference type="EMBL" id="DSDY01000177">
    <property type="protein sequence ID" value="HDS11135.1"/>
    <property type="molecule type" value="Genomic_DNA"/>
</dbReference>
<accession>A0A7C1E4N7</accession>
<evidence type="ECO:0000313" key="3">
    <source>
        <dbReference type="EMBL" id="HDS11135.1"/>
    </source>
</evidence>
<dbReference type="GO" id="GO:0003743">
    <property type="term" value="F:translation initiation factor activity"/>
    <property type="evidence" value="ECO:0007669"/>
    <property type="project" value="UniProtKB-KW"/>
</dbReference>
<dbReference type="Pfam" id="PF01912">
    <property type="entry name" value="eIF-6"/>
    <property type="match status" value="1"/>
</dbReference>
<keyword evidence="1" id="KW-0396">Initiation factor</keyword>
<organism evidence="3">
    <name type="scientific">Fervidicoccus fontis</name>
    <dbReference type="NCBI Taxonomy" id="683846"/>
    <lineage>
        <taxon>Archaea</taxon>
        <taxon>Thermoproteota</taxon>
        <taxon>Thermoprotei</taxon>
        <taxon>Fervidicoccales</taxon>
        <taxon>Fervidicoccaceae</taxon>
        <taxon>Fervidicoccus</taxon>
    </lineage>
</organism>
<reference evidence="3" key="1">
    <citation type="journal article" date="2020" name="mSystems">
        <title>Genome- and Community-Level Interaction Insights into Carbon Utilization and Element Cycling Functions of Hydrothermarchaeota in Hydrothermal Sediment.</title>
        <authorList>
            <person name="Zhou Z."/>
            <person name="Liu Y."/>
            <person name="Xu W."/>
            <person name="Pan J."/>
            <person name="Luo Z.H."/>
            <person name="Li M."/>
        </authorList>
    </citation>
    <scope>NUCLEOTIDE SEQUENCE [LARGE SCALE GENOMIC DNA]</scope>
    <source>
        <strain evidence="3">SpSt-123</strain>
    </source>
</reference>
<keyword evidence="2" id="KW-0648">Protein biosynthesis</keyword>
<dbReference type="GO" id="GO:0042256">
    <property type="term" value="P:cytosolic ribosome assembly"/>
    <property type="evidence" value="ECO:0007669"/>
    <property type="project" value="InterPro"/>
</dbReference>